<dbReference type="RefSeq" id="XP_024573943.1">
    <property type="nucleotide sequence ID" value="XM_024722913.1"/>
</dbReference>
<evidence type="ECO:0000313" key="1">
    <source>
        <dbReference type="EMBL" id="CEG37574.1"/>
    </source>
</evidence>
<accession>A0A0P1ABK9</accession>
<dbReference type="GeneID" id="36400408"/>
<name>A0A0P1ABK9_PLAHL</name>
<organism evidence="1 2">
    <name type="scientific">Plasmopara halstedii</name>
    <name type="common">Downy mildew of sunflower</name>
    <dbReference type="NCBI Taxonomy" id="4781"/>
    <lineage>
        <taxon>Eukaryota</taxon>
        <taxon>Sar</taxon>
        <taxon>Stramenopiles</taxon>
        <taxon>Oomycota</taxon>
        <taxon>Peronosporomycetes</taxon>
        <taxon>Peronosporales</taxon>
        <taxon>Peronosporaceae</taxon>
        <taxon>Plasmopara</taxon>
    </lineage>
</organism>
<dbReference type="AlphaFoldDB" id="A0A0P1ABK9"/>
<keyword evidence="2" id="KW-1185">Reference proteome</keyword>
<proteinExistence type="predicted"/>
<dbReference type="Proteomes" id="UP000054928">
    <property type="component" value="Unassembled WGS sequence"/>
</dbReference>
<reference evidence="2" key="1">
    <citation type="submission" date="2014-09" db="EMBL/GenBank/DDBJ databases">
        <authorList>
            <person name="Sharma Rahul"/>
            <person name="Thines Marco"/>
        </authorList>
    </citation>
    <scope>NUCLEOTIDE SEQUENCE [LARGE SCALE GENOMIC DNA]</scope>
</reference>
<dbReference type="EMBL" id="CCYD01000288">
    <property type="protein sequence ID" value="CEG37574.1"/>
    <property type="molecule type" value="Genomic_DNA"/>
</dbReference>
<sequence>MVVSEQAQGQLGLWLVTQFVVNALNTKAIRCRVYGMATIRIGYYDSIRRTRDESVAFRKKGKKLYFHVLSETSAYFYKSSLHRSGRLTLCLFAEDAACYSKLT</sequence>
<protein>
    <submittedName>
        <fullName evidence="1">Uncharacterized protein</fullName>
    </submittedName>
</protein>
<evidence type="ECO:0000313" key="2">
    <source>
        <dbReference type="Proteomes" id="UP000054928"/>
    </source>
</evidence>